<keyword evidence="3 7" id="KW-0813">Transport</keyword>
<feature type="transmembrane region" description="Helical" evidence="8">
    <location>
        <begin position="135"/>
        <end position="154"/>
    </location>
</feature>
<dbReference type="GO" id="GO:0016020">
    <property type="term" value="C:membrane"/>
    <property type="evidence" value="ECO:0007669"/>
    <property type="project" value="UniProtKB-SubCell"/>
</dbReference>
<feature type="transmembrane region" description="Helical" evidence="8">
    <location>
        <begin position="198"/>
        <end position="220"/>
    </location>
</feature>
<feature type="transmembrane region" description="Helical" evidence="8">
    <location>
        <begin position="499"/>
        <end position="517"/>
    </location>
</feature>
<proteinExistence type="inferred from homology"/>
<evidence type="ECO:0000256" key="4">
    <source>
        <dbReference type="ARBA" id="ARBA00022692"/>
    </source>
</evidence>
<dbReference type="InterPro" id="IPR020846">
    <property type="entry name" value="MFS_dom"/>
</dbReference>
<dbReference type="InterPro" id="IPR050360">
    <property type="entry name" value="MFS_Sugar_Transporters"/>
</dbReference>
<name>A0AAD5WMW1_9PEZI</name>
<dbReference type="PANTHER" id="PTHR48022:SF13">
    <property type="entry name" value="MAJOR FACILITATOR SUPERFAMILY (MFS) PROFILE DOMAIN-CONTAINING PROTEIN"/>
    <property type="match status" value="1"/>
</dbReference>
<gene>
    <name evidence="10" type="ORF">MKZ38_007541</name>
</gene>
<feature type="transmembrane region" description="Helical" evidence="8">
    <location>
        <begin position="232"/>
        <end position="249"/>
    </location>
</feature>
<dbReference type="PROSITE" id="PS00216">
    <property type="entry name" value="SUGAR_TRANSPORT_1"/>
    <property type="match status" value="1"/>
</dbReference>
<feature type="transmembrane region" description="Helical" evidence="8">
    <location>
        <begin position="386"/>
        <end position="406"/>
    </location>
</feature>
<evidence type="ECO:0000313" key="11">
    <source>
        <dbReference type="Proteomes" id="UP001201980"/>
    </source>
</evidence>
<dbReference type="Proteomes" id="UP001201980">
    <property type="component" value="Unassembled WGS sequence"/>
</dbReference>
<organism evidence="10 11">
    <name type="scientific">Zalerion maritima</name>
    <dbReference type="NCBI Taxonomy" id="339359"/>
    <lineage>
        <taxon>Eukaryota</taxon>
        <taxon>Fungi</taxon>
        <taxon>Dikarya</taxon>
        <taxon>Ascomycota</taxon>
        <taxon>Pezizomycotina</taxon>
        <taxon>Sordariomycetes</taxon>
        <taxon>Lulworthiomycetidae</taxon>
        <taxon>Lulworthiales</taxon>
        <taxon>Lulworthiaceae</taxon>
        <taxon>Zalerion</taxon>
    </lineage>
</organism>
<dbReference type="SUPFAM" id="SSF103473">
    <property type="entry name" value="MFS general substrate transporter"/>
    <property type="match status" value="1"/>
</dbReference>
<evidence type="ECO:0000313" key="10">
    <source>
        <dbReference type="EMBL" id="KAJ2894438.1"/>
    </source>
</evidence>
<comment type="subcellular location">
    <subcellularLocation>
        <location evidence="1">Membrane</location>
        <topology evidence="1">Multi-pass membrane protein</topology>
    </subcellularLocation>
</comment>
<dbReference type="AlphaFoldDB" id="A0AAD5WMW1"/>
<dbReference type="PRINTS" id="PR00171">
    <property type="entry name" value="SUGRTRNSPORT"/>
</dbReference>
<dbReference type="NCBIfam" id="TIGR00879">
    <property type="entry name" value="SP"/>
    <property type="match status" value="1"/>
</dbReference>
<reference evidence="10" key="1">
    <citation type="submission" date="2022-07" db="EMBL/GenBank/DDBJ databases">
        <title>Draft genome sequence of Zalerion maritima ATCC 34329, a (micro)plastics degrading marine fungus.</title>
        <authorList>
            <person name="Paco A."/>
            <person name="Goncalves M.F.M."/>
            <person name="Rocha-Santos T.A.P."/>
            <person name="Alves A."/>
        </authorList>
    </citation>
    <scope>NUCLEOTIDE SEQUENCE</scope>
    <source>
        <strain evidence="10">ATCC 34329</strain>
    </source>
</reference>
<feature type="transmembrane region" description="Helical" evidence="8">
    <location>
        <begin position="166"/>
        <end position="186"/>
    </location>
</feature>
<keyword evidence="4 8" id="KW-0812">Transmembrane</keyword>
<dbReference type="FunFam" id="1.20.1250.20:FF:000217">
    <property type="entry name" value="MFS lactose permease, putative"/>
    <property type="match status" value="1"/>
</dbReference>
<accession>A0AAD5WMW1</accession>
<dbReference type="PROSITE" id="PS50850">
    <property type="entry name" value="MFS"/>
    <property type="match status" value="1"/>
</dbReference>
<dbReference type="Pfam" id="PF00083">
    <property type="entry name" value="Sugar_tr"/>
    <property type="match status" value="1"/>
</dbReference>
<comment type="caution">
    <text evidence="10">The sequence shown here is derived from an EMBL/GenBank/DDBJ whole genome shotgun (WGS) entry which is preliminary data.</text>
</comment>
<evidence type="ECO:0000256" key="6">
    <source>
        <dbReference type="ARBA" id="ARBA00023136"/>
    </source>
</evidence>
<feature type="transmembrane region" description="Helical" evidence="8">
    <location>
        <begin position="103"/>
        <end position="123"/>
    </location>
</feature>
<dbReference type="InterPro" id="IPR005829">
    <property type="entry name" value="Sugar_transporter_CS"/>
</dbReference>
<evidence type="ECO:0000259" key="9">
    <source>
        <dbReference type="PROSITE" id="PS50850"/>
    </source>
</evidence>
<dbReference type="InterPro" id="IPR005828">
    <property type="entry name" value="MFS_sugar_transport-like"/>
</dbReference>
<dbReference type="EMBL" id="JAKWBI020000496">
    <property type="protein sequence ID" value="KAJ2894438.1"/>
    <property type="molecule type" value="Genomic_DNA"/>
</dbReference>
<evidence type="ECO:0000256" key="8">
    <source>
        <dbReference type="SAM" id="Phobius"/>
    </source>
</evidence>
<feature type="transmembrane region" description="Helical" evidence="8">
    <location>
        <begin position="432"/>
        <end position="457"/>
    </location>
</feature>
<evidence type="ECO:0000256" key="1">
    <source>
        <dbReference type="ARBA" id="ARBA00004141"/>
    </source>
</evidence>
<dbReference type="InterPro" id="IPR036259">
    <property type="entry name" value="MFS_trans_sf"/>
</dbReference>
<sequence>MSTDKKYDDMEKHDVIDASVHRDDAGSAGKKNVDTKVMTGNEAFNEAMFKEPPGAWTKPQILIYAASVVGFFCSTMNGYDGSLINLLLQNEYFQEAYDVESTGINAGIVSSMYQIGGVVALPFVGPAIDTWGRRIGMFIGAIIIIVGTIIQGTAEGESAYGHFMGGRFLLGFGVSIAAAAGPMYVVEINHPAFRGVVGAMYNTLWFSGSIIAAGAARGALDTGGDYSWRLPTWLQCLFAGIICLFCLWLPESPRWLYVNNKKDAARAMLTKYHGMGNPDSAWVQLQLHEYDELLNMDGADKRWWDYRALVRDRASCYRLGCNVTISIFGQWAGNAVLSYFLGAVLDTAGYQDTVQQANITLINNCQQFVFAICGALVVDKVGRRPLLLFSFTACTVIWFAMTVASAEFAKSGGGINPDGSTRMGTNTDASKASLAFIFIFGSFYSVGITPLQALYPVEVLSFEMRAKGMAFSSLSVNAAGLLNQFAWPVSMREIGWKTYIVFTIWDAIQVFVVWIFIPETKGRTLEELDEIFHAKNPVKASLAKKSLAVTDYGEVVNVTDA</sequence>
<evidence type="ECO:0000256" key="5">
    <source>
        <dbReference type="ARBA" id="ARBA00022989"/>
    </source>
</evidence>
<keyword evidence="6 8" id="KW-0472">Membrane</keyword>
<feature type="transmembrane region" description="Helical" evidence="8">
    <location>
        <begin position="469"/>
        <end position="487"/>
    </location>
</feature>
<evidence type="ECO:0000256" key="7">
    <source>
        <dbReference type="RuleBase" id="RU003346"/>
    </source>
</evidence>
<feature type="domain" description="Major facilitator superfamily (MFS) profile" evidence="9">
    <location>
        <begin position="66"/>
        <end position="521"/>
    </location>
</feature>
<dbReference type="InterPro" id="IPR003663">
    <property type="entry name" value="Sugar/inositol_transpt"/>
</dbReference>
<dbReference type="Gene3D" id="1.20.1250.20">
    <property type="entry name" value="MFS general substrate transporter like domains"/>
    <property type="match status" value="1"/>
</dbReference>
<feature type="transmembrane region" description="Helical" evidence="8">
    <location>
        <begin position="61"/>
        <end position="79"/>
    </location>
</feature>
<comment type="similarity">
    <text evidence="2 7">Belongs to the major facilitator superfamily. Sugar transporter (TC 2.A.1.1) family.</text>
</comment>
<protein>
    <submittedName>
        <fullName evidence="10">Lactose permease protein</fullName>
    </submittedName>
</protein>
<dbReference type="GO" id="GO:0005351">
    <property type="term" value="F:carbohydrate:proton symporter activity"/>
    <property type="evidence" value="ECO:0007669"/>
    <property type="project" value="TreeGrafter"/>
</dbReference>
<dbReference type="PANTHER" id="PTHR48022">
    <property type="entry name" value="PLASTIDIC GLUCOSE TRANSPORTER 4"/>
    <property type="match status" value="1"/>
</dbReference>
<evidence type="ECO:0000256" key="2">
    <source>
        <dbReference type="ARBA" id="ARBA00010992"/>
    </source>
</evidence>
<keyword evidence="11" id="KW-1185">Reference proteome</keyword>
<keyword evidence="5 8" id="KW-1133">Transmembrane helix</keyword>
<evidence type="ECO:0000256" key="3">
    <source>
        <dbReference type="ARBA" id="ARBA00022448"/>
    </source>
</evidence>